<dbReference type="AlphaFoldDB" id="A0A1C1CRH1"/>
<dbReference type="EMBL" id="LGRB01000009">
    <property type="protein sequence ID" value="OCT51073.1"/>
    <property type="molecule type" value="Genomic_DNA"/>
</dbReference>
<accession>A0A1C1CRH1</accession>
<dbReference type="VEuPathDB" id="FungiDB:CLCR_09166"/>
<name>A0A1C1CRH1_9EURO</name>
<reference evidence="3" key="1">
    <citation type="submission" date="2015-07" db="EMBL/GenBank/DDBJ databases">
        <authorList>
            <person name="Teixeira M.M."/>
            <person name="Souza R.C."/>
            <person name="Almeida L.G."/>
            <person name="Vicente V.A."/>
            <person name="de Hoog S."/>
            <person name="Bocca A.L."/>
            <person name="de Almeida S.R."/>
            <person name="Vasconcelos A.T."/>
            <person name="Felipe M.S."/>
        </authorList>
    </citation>
    <scope>NUCLEOTIDE SEQUENCE [LARGE SCALE GENOMIC DNA]</scope>
    <source>
        <strain evidence="3">KSF</strain>
    </source>
</reference>
<feature type="region of interest" description="Disordered" evidence="1">
    <location>
        <begin position="102"/>
        <end position="149"/>
    </location>
</feature>
<evidence type="ECO:0000256" key="1">
    <source>
        <dbReference type="SAM" id="MobiDB-lite"/>
    </source>
</evidence>
<gene>
    <name evidence="2" type="ORF">CLCR_09166</name>
</gene>
<organism evidence="2 3">
    <name type="scientific">Cladophialophora carrionii</name>
    <dbReference type="NCBI Taxonomy" id="86049"/>
    <lineage>
        <taxon>Eukaryota</taxon>
        <taxon>Fungi</taxon>
        <taxon>Dikarya</taxon>
        <taxon>Ascomycota</taxon>
        <taxon>Pezizomycotina</taxon>
        <taxon>Eurotiomycetes</taxon>
        <taxon>Chaetothyriomycetidae</taxon>
        <taxon>Chaetothyriales</taxon>
        <taxon>Herpotrichiellaceae</taxon>
        <taxon>Cladophialophora</taxon>
    </lineage>
</organism>
<dbReference type="Proteomes" id="UP000094526">
    <property type="component" value="Unassembled WGS sequence"/>
</dbReference>
<evidence type="ECO:0000313" key="2">
    <source>
        <dbReference type="EMBL" id="OCT51073.1"/>
    </source>
</evidence>
<protein>
    <submittedName>
        <fullName evidence="2">Uncharacterized protein</fullName>
    </submittedName>
</protein>
<evidence type="ECO:0000313" key="3">
    <source>
        <dbReference type="Proteomes" id="UP000094526"/>
    </source>
</evidence>
<keyword evidence="3" id="KW-1185">Reference proteome</keyword>
<feature type="compositionally biased region" description="Polar residues" evidence="1">
    <location>
        <begin position="132"/>
        <end position="147"/>
    </location>
</feature>
<proteinExistence type="predicted"/>
<comment type="caution">
    <text evidence="2">The sequence shown here is derived from an EMBL/GenBank/DDBJ whole genome shotgun (WGS) entry which is preliminary data.</text>
</comment>
<sequence length="171" mass="18234">MELFLDVGTDCNCTTGPGVCRVSRQKGRVKDPKIGVDEGTILGWWLGRMPPGSELHKGKDRDGGSRARPSTGVFVLFQAPAAVVSSDVNSEARLNWGLSEVDPAVDQGWPTGAGRALPSTQGAGKDGGPGNFQDSVQSSRPSQSRTAESMVLGFRVQQALEVLVFHKRNQD</sequence>